<evidence type="ECO:0000313" key="1">
    <source>
        <dbReference type="EMBL" id="MBX67257.1"/>
    </source>
</evidence>
<reference evidence="1" key="1">
    <citation type="submission" date="2018-02" db="EMBL/GenBank/DDBJ databases">
        <title>Rhizophora mucronata_Transcriptome.</title>
        <authorList>
            <person name="Meera S.P."/>
            <person name="Sreeshan A."/>
            <person name="Augustine A."/>
        </authorList>
    </citation>
    <scope>NUCLEOTIDE SEQUENCE</scope>
    <source>
        <tissue evidence="1">Leaf</tissue>
    </source>
</reference>
<sequence>MLLLRPPWLKFLLLPQQQQHHQQRPQ</sequence>
<organism evidence="1">
    <name type="scientific">Rhizophora mucronata</name>
    <name type="common">Asiatic mangrove</name>
    <dbReference type="NCBI Taxonomy" id="61149"/>
    <lineage>
        <taxon>Eukaryota</taxon>
        <taxon>Viridiplantae</taxon>
        <taxon>Streptophyta</taxon>
        <taxon>Embryophyta</taxon>
        <taxon>Tracheophyta</taxon>
        <taxon>Spermatophyta</taxon>
        <taxon>Magnoliopsida</taxon>
        <taxon>eudicotyledons</taxon>
        <taxon>Gunneridae</taxon>
        <taxon>Pentapetalae</taxon>
        <taxon>rosids</taxon>
        <taxon>fabids</taxon>
        <taxon>Malpighiales</taxon>
        <taxon>Rhizophoraceae</taxon>
        <taxon>Rhizophora</taxon>
    </lineage>
</organism>
<proteinExistence type="predicted"/>
<name>A0A2P2QK47_RHIMU</name>
<protein>
    <submittedName>
        <fullName evidence="1">Uncharacterized protein</fullName>
    </submittedName>
</protein>
<accession>A0A2P2QK47</accession>
<dbReference type="AlphaFoldDB" id="A0A2P2QK47"/>
<dbReference type="EMBL" id="GGEC01086773">
    <property type="protein sequence ID" value="MBX67257.1"/>
    <property type="molecule type" value="Transcribed_RNA"/>
</dbReference>